<feature type="compositionally biased region" description="Polar residues" evidence="1">
    <location>
        <begin position="134"/>
        <end position="158"/>
    </location>
</feature>
<proteinExistence type="predicted"/>
<evidence type="ECO:0000256" key="1">
    <source>
        <dbReference type="SAM" id="MobiDB-lite"/>
    </source>
</evidence>
<organism evidence="2 3">
    <name type="scientific">Musa troglodytarum</name>
    <name type="common">fe'i banana</name>
    <dbReference type="NCBI Taxonomy" id="320322"/>
    <lineage>
        <taxon>Eukaryota</taxon>
        <taxon>Viridiplantae</taxon>
        <taxon>Streptophyta</taxon>
        <taxon>Embryophyta</taxon>
        <taxon>Tracheophyta</taxon>
        <taxon>Spermatophyta</taxon>
        <taxon>Magnoliopsida</taxon>
        <taxon>Liliopsida</taxon>
        <taxon>Zingiberales</taxon>
        <taxon>Musaceae</taxon>
        <taxon>Musa</taxon>
    </lineage>
</organism>
<sequence>MKCMKVLELYCLLLNGKFSGCFTSDQEGAAYFGGLEEALMHGVAGIRSDEERKCKPLQPNTSKNQSSLAAAPTQTWKRGLNWSPTSGITASRKPRMIFIDLLHASLAALFASRPPTLEIFPSWPMRFRQIPKWNSQPEESTDSGSVQNTISQLDSESPVSRKASSEQSEELQQGTMAGDGAPNQQHRTQEKVRIHVVSSCHGITEPFRSQNHHTGAAL</sequence>
<gene>
    <name evidence="2" type="ORF">MUK42_27304</name>
</gene>
<reference evidence="2" key="1">
    <citation type="submission" date="2022-05" db="EMBL/GenBank/DDBJ databases">
        <title>The Musa troglodytarum L. genome provides insights into the mechanism of non-climacteric behaviour and enrichment of carotenoids.</title>
        <authorList>
            <person name="Wang J."/>
        </authorList>
    </citation>
    <scope>NUCLEOTIDE SEQUENCE</scope>
    <source>
        <tissue evidence="2">Leaf</tissue>
    </source>
</reference>
<dbReference type="AlphaFoldDB" id="A0A9E7JMK1"/>
<dbReference type="Proteomes" id="UP001055439">
    <property type="component" value="Chromosome 2"/>
</dbReference>
<evidence type="ECO:0000313" key="3">
    <source>
        <dbReference type="Proteomes" id="UP001055439"/>
    </source>
</evidence>
<feature type="region of interest" description="Disordered" evidence="1">
    <location>
        <begin position="134"/>
        <end position="189"/>
    </location>
</feature>
<evidence type="ECO:0000313" key="2">
    <source>
        <dbReference type="EMBL" id="URD86236.1"/>
    </source>
</evidence>
<name>A0A9E7JMK1_9LILI</name>
<keyword evidence="3" id="KW-1185">Reference proteome</keyword>
<protein>
    <submittedName>
        <fullName evidence="2">Uncharacterized protein</fullName>
    </submittedName>
</protein>
<accession>A0A9E7JMK1</accession>
<dbReference type="EMBL" id="CP097504">
    <property type="protein sequence ID" value="URD86236.1"/>
    <property type="molecule type" value="Genomic_DNA"/>
</dbReference>